<dbReference type="PANTHER" id="PTHR15002">
    <property type="entry name" value="RIBOSOMAL BIOGENESIS PROTEIN LAS1L"/>
    <property type="match status" value="1"/>
</dbReference>
<dbReference type="Pfam" id="PF04031">
    <property type="entry name" value="Las1"/>
    <property type="match status" value="1"/>
</dbReference>
<keyword evidence="3" id="KW-1185">Reference proteome</keyword>
<feature type="non-terminal residue" evidence="2">
    <location>
        <position position="1"/>
    </location>
</feature>
<dbReference type="EMBL" id="BTSY01000005">
    <property type="protein sequence ID" value="GMT28799.1"/>
    <property type="molecule type" value="Genomic_DNA"/>
</dbReference>
<evidence type="ECO:0000256" key="1">
    <source>
        <dbReference type="SAM" id="MobiDB-lite"/>
    </source>
</evidence>
<dbReference type="GO" id="GO:0030687">
    <property type="term" value="C:preribosome, large subunit precursor"/>
    <property type="evidence" value="ECO:0007669"/>
    <property type="project" value="TreeGrafter"/>
</dbReference>
<feature type="region of interest" description="Disordered" evidence="1">
    <location>
        <begin position="512"/>
        <end position="602"/>
    </location>
</feature>
<dbReference type="GO" id="GO:0000470">
    <property type="term" value="P:maturation of LSU-rRNA"/>
    <property type="evidence" value="ECO:0007669"/>
    <property type="project" value="TreeGrafter"/>
</dbReference>
<dbReference type="InterPro" id="IPR007174">
    <property type="entry name" value="Las1"/>
</dbReference>
<accession>A0AAV5WDJ2</accession>
<feature type="compositionally biased region" description="Low complexity" evidence="1">
    <location>
        <begin position="520"/>
        <end position="537"/>
    </location>
</feature>
<name>A0AAV5WDJ2_9BILA</name>
<dbReference type="GO" id="GO:0000460">
    <property type="term" value="P:maturation of 5.8S rRNA"/>
    <property type="evidence" value="ECO:0007669"/>
    <property type="project" value="TreeGrafter"/>
</dbReference>
<reference evidence="2" key="1">
    <citation type="submission" date="2023-10" db="EMBL/GenBank/DDBJ databases">
        <title>Genome assembly of Pristionchus species.</title>
        <authorList>
            <person name="Yoshida K."/>
            <person name="Sommer R.J."/>
        </authorList>
    </citation>
    <scope>NUCLEOTIDE SEQUENCE</scope>
    <source>
        <strain evidence="2">RS5133</strain>
    </source>
</reference>
<dbReference type="AlphaFoldDB" id="A0AAV5WDJ2"/>
<comment type="caution">
    <text evidence="2">The sequence shown here is derived from an EMBL/GenBank/DDBJ whole genome shotgun (WGS) entry which is preliminary data.</text>
</comment>
<protein>
    <submittedName>
        <fullName evidence="2">Uncharacterized protein</fullName>
    </submittedName>
</protein>
<sequence length="602" mass="67633">HGENVAREWMYSRSITVVGASTVIAKMSMDGRPISFTVSEWHRVQSLFNSDSLEDLKECHIILTAWNHRIPMVAVVCCEMVVSVLIGAKLELPPEFAYMKLDTMRRQCAIAVIRFVNYINEMGQPGGIGKPLEMKKAVAPFGVPAWLVDMRHEATHNELPILERLQKGLAFARKWLWDNFWTRPVHEAMEKAVAPGGDPNEIVLIDGEMEKRKTTVLDSATIRRHLRLQSLLVEFVEWRASNSSFSIATCGLMDRPEILIHIENALLQEPYDLLKVLIADGFLILNEDQLEAFKNFDPYGGSIPERVQLFWDPIATMCFENHAMQLFIVELMERLRDPLTVPSSRAQLITWTKMFLEGALATKIFSVREWSSVLSSMLALPGIFSRNVLRQVMERLPNLEEKRKGQVHRIMDISMHDEDGNLMEDSMTVKTIDDLKAAIDADMNKPNTEASLGVWTMSTEKDWRSLPLGMIPSQHFDSFSLIIDDSMLSTWGIVPSGPMNWNAVYDEQTPSRSAVRQFGSTHSTSSAHSSNSAPSTSVANGQSSSSRALPSTSGNKFARPEKIGKRKSGGEKVGGGDDSFIESMKKTKKKKRKMSVVTIESD</sequence>
<organism evidence="2 3">
    <name type="scientific">Pristionchus fissidentatus</name>
    <dbReference type="NCBI Taxonomy" id="1538716"/>
    <lineage>
        <taxon>Eukaryota</taxon>
        <taxon>Metazoa</taxon>
        <taxon>Ecdysozoa</taxon>
        <taxon>Nematoda</taxon>
        <taxon>Chromadorea</taxon>
        <taxon>Rhabditida</taxon>
        <taxon>Rhabditina</taxon>
        <taxon>Diplogasteromorpha</taxon>
        <taxon>Diplogasteroidea</taxon>
        <taxon>Neodiplogasteridae</taxon>
        <taxon>Pristionchus</taxon>
    </lineage>
</organism>
<gene>
    <name evidence="2" type="ORF">PFISCL1PPCAC_20096</name>
</gene>
<evidence type="ECO:0000313" key="2">
    <source>
        <dbReference type="EMBL" id="GMT28799.1"/>
    </source>
</evidence>
<dbReference type="GO" id="GO:0090730">
    <property type="term" value="C:Las1 complex"/>
    <property type="evidence" value="ECO:0007669"/>
    <property type="project" value="InterPro"/>
</dbReference>
<proteinExistence type="predicted"/>
<dbReference type="GO" id="GO:0004519">
    <property type="term" value="F:endonuclease activity"/>
    <property type="evidence" value="ECO:0007669"/>
    <property type="project" value="InterPro"/>
</dbReference>
<evidence type="ECO:0000313" key="3">
    <source>
        <dbReference type="Proteomes" id="UP001432322"/>
    </source>
</evidence>
<feature type="compositionally biased region" description="Polar residues" evidence="1">
    <location>
        <begin position="538"/>
        <end position="555"/>
    </location>
</feature>
<dbReference type="Proteomes" id="UP001432322">
    <property type="component" value="Unassembled WGS sequence"/>
</dbReference>
<dbReference type="PANTHER" id="PTHR15002:SF0">
    <property type="entry name" value="RIBOSOMAL BIOGENESIS PROTEIN LAS1L"/>
    <property type="match status" value="1"/>
</dbReference>